<keyword evidence="1" id="KW-0732">Signal</keyword>
<reference evidence="2 3" key="1">
    <citation type="submission" date="2018-07" db="EMBL/GenBank/DDBJ databases">
        <title>Erythrobacter nanhaiensis sp. nov., a novel member of the genus Erythrobacter isolated from the South China Sea.</title>
        <authorList>
            <person name="Chen X."/>
            <person name="Liu J."/>
        </authorList>
    </citation>
    <scope>NUCLEOTIDE SEQUENCE [LARGE SCALE GENOMIC DNA]</scope>
    <source>
        <strain evidence="2 3">S-5</strain>
    </source>
</reference>
<evidence type="ECO:0000256" key="1">
    <source>
        <dbReference type="SAM" id="SignalP"/>
    </source>
</evidence>
<evidence type="ECO:0000313" key="2">
    <source>
        <dbReference type="EMBL" id="RDS78054.1"/>
    </source>
</evidence>
<feature type="signal peptide" evidence="1">
    <location>
        <begin position="1"/>
        <end position="23"/>
    </location>
</feature>
<gene>
    <name evidence="2" type="ORF">DL238_10890</name>
</gene>
<dbReference type="EMBL" id="QRBB01000001">
    <property type="protein sequence ID" value="RDS78054.1"/>
    <property type="molecule type" value="Genomic_DNA"/>
</dbReference>
<name>A0A395LR96_9SPHN</name>
<protein>
    <submittedName>
        <fullName evidence="2">Uncharacterized protein</fullName>
    </submittedName>
</protein>
<dbReference type="AlphaFoldDB" id="A0A395LR96"/>
<dbReference type="RefSeq" id="WP_115492280.1">
    <property type="nucleotide sequence ID" value="NZ_JACHWW010000001.1"/>
</dbReference>
<dbReference type="OrthoDB" id="7594050at2"/>
<comment type="caution">
    <text evidence="2">The sequence shown here is derived from an EMBL/GenBank/DDBJ whole genome shotgun (WGS) entry which is preliminary data.</text>
</comment>
<evidence type="ECO:0000313" key="3">
    <source>
        <dbReference type="Proteomes" id="UP000254101"/>
    </source>
</evidence>
<keyword evidence="3" id="KW-1185">Reference proteome</keyword>
<organism evidence="2 3">
    <name type="scientific">Alteriqipengyuania lutimaris</name>
    <dbReference type="NCBI Taxonomy" id="1538146"/>
    <lineage>
        <taxon>Bacteria</taxon>
        <taxon>Pseudomonadati</taxon>
        <taxon>Pseudomonadota</taxon>
        <taxon>Alphaproteobacteria</taxon>
        <taxon>Sphingomonadales</taxon>
        <taxon>Erythrobacteraceae</taxon>
        <taxon>Alteriqipengyuania</taxon>
    </lineage>
</organism>
<dbReference type="Proteomes" id="UP000254101">
    <property type="component" value="Unassembled WGS sequence"/>
</dbReference>
<sequence>MKLYLRLVAGTAAILALAQPSLAQGTACVEPADLGDAVTYTMPLAMDAVQASCADALPGNSFVLSQGDAFAENFALLRGEAWPGARRFLMAFMENETGGAGEAAGGNSASAIGQMIAGLDGDELRPFVDGIVREMIVQEIKPSTCGDIEKVLPLIAPLPAENFGTLLATMIGVVGENENLNLCPAGK</sequence>
<accession>A0A395LR96</accession>
<proteinExistence type="predicted"/>
<feature type="chain" id="PRO_5017229175" evidence="1">
    <location>
        <begin position="24"/>
        <end position="187"/>
    </location>
</feature>